<evidence type="ECO:0000256" key="1">
    <source>
        <dbReference type="ARBA" id="ARBA00000085"/>
    </source>
</evidence>
<feature type="domain" description="HPt" evidence="22">
    <location>
        <begin position="930"/>
        <end position="1021"/>
    </location>
</feature>
<evidence type="ECO:0000313" key="25">
    <source>
        <dbReference type="Proteomes" id="UP000631300"/>
    </source>
</evidence>
<keyword evidence="11" id="KW-0067">ATP-binding</keyword>
<dbReference type="GO" id="GO:0006355">
    <property type="term" value="P:regulation of DNA-templated transcription"/>
    <property type="evidence" value="ECO:0007669"/>
    <property type="project" value="InterPro"/>
</dbReference>
<dbReference type="Proteomes" id="UP000631300">
    <property type="component" value="Unassembled WGS sequence"/>
</dbReference>
<reference evidence="24" key="2">
    <citation type="submission" date="2020-09" db="EMBL/GenBank/DDBJ databases">
        <authorList>
            <person name="Sun Q."/>
            <person name="Kim S."/>
        </authorList>
    </citation>
    <scope>NUCLEOTIDE SEQUENCE</scope>
    <source>
        <strain evidence="24">KCTC 22164</strain>
    </source>
</reference>
<dbReference type="CDD" id="cd16922">
    <property type="entry name" value="HATPase_EvgS-ArcB-TorS-like"/>
    <property type="match status" value="1"/>
</dbReference>
<dbReference type="NCBIfam" id="TIGR00229">
    <property type="entry name" value="sensory_box"/>
    <property type="match status" value="2"/>
</dbReference>
<dbReference type="SUPFAM" id="SSF55874">
    <property type="entry name" value="ATPase domain of HSP90 chaperone/DNA topoisomerase II/histidine kinase"/>
    <property type="match status" value="1"/>
</dbReference>
<evidence type="ECO:0000256" key="11">
    <source>
        <dbReference type="ARBA" id="ARBA00022840"/>
    </source>
</evidence>
<evidence type="ECO:0000256" key="4">
    <source>
        <dbReference type="ARBA" id="ARBA00022475"/>
    </source>
</evidence>
<accession>A0A918MZK1</accession>
<dbReference type="SUPFAM" id="SSF47384">
    <property type="entry name" value="Homodimeric domain of signal transducing histidine kinase"/>
    <property type="match status" value="1"/>
</dbReference>
<dbReference type="Pfam" id="PF01627">
    <property type="entry name" value="Hpt"/>
    <property type="match status" value="1"/>
</dbReference>
<evidence type="ECO:0000259" key="22">
    <source>
        <dbReference type="PROSITE" id="PS50894"/>
    </source>
</evidence>
<dbReference type="InterPro" id="IPR013767">
    <property type="entry name" value="PAS_fold"/>
</dbReference>
<dbReference type="InterPro" id="IPR011006">
    <property type="entry name" value="CheY-like_superfamily"/>
</dbReference>
<dbReference type="SMART" id="SM00388">
    <property type="entry name" value="HisKA"/>
    <property type="match status" value="1"/>
</dbReference>
<dbReference type="InterPro" id="IPR000700">
    <property type="entry name" value="PAS-assoc_C"/>
</dbReference>
<protein>
    <recommendedName>
        <fullName evidence="3">histidine kinase</fullName>
        <ecNumber evidence="3">2.7.13.3</ecNumber>
    </recommendedName>
</protein>
<keyword evidence="6 16" id="KW-0597">Phosphoprotein</keyword>
<dbReference type="PROSITE" id="PS50110">
    <property type="entry name" value="RESPONSE_REGULATORY"/>
    <property type="match status" value="1"/>
</dbReference>
<dbReference type="EMBL" id="BMXP01000006">
    <property type="protein sequence ID" value="GGW89458.1"/>
    <property type="molecule type" value="Genomic_DNA"/>
</dbReference>
<dbReference type="Gene3D" id="1.20.120.160">
    <property type="entry name" value="HPT domain"/>
    <property type="match status" value="1"/>
</dbReference>
<dbReference type="InterPro" id="IPR005330">
    <property type="entry name" value="MHYT_dom"/>
</dbReference>
<keyword evidence="7" id="KW-0808">Transferase</keyword>
<keyword evidence="8 17" id="KW-0812">Transmembrane</keyword>
<feature type="modified residue" description="4-aspartylphosphate" evidence="16">
    <location>
        <position position="826"/>
    </location>
</feature>
<dbReference type="InterPro" id="IPR036641">
    <property type="entry name" value="HPT_dom_sf"/>
</dbReference>
<feature type="domain" description="MHYT" evidence="23">
    <location>
        <begin position="19"/>
        <end position="214"/>
    </location>
</feature>
<keyword evidence="4" id="KW-1003">Cell membrane</keyword>
<dbReference type="SMART" id="SM00448">
    <property type="entry name" value="REC"/>
    <property type="match status" value="1"/>
</dbReference>
<dbReference type="CDD" id="cd17546">
    <property type="entry name" value="REC_hyHK_CKI1_RcsC-like"/>
    <property type="match status" value="1"/>
</dbReference>
<feature type="domain" description="Histidine kinase" evidence="18">
    <location>
        <begin position="542"/>
        <end position="758"/>
    </location>
</feature>
<evidence type="ECO:0000259" key="21">
    <source>
        <dbReference type="PROSITE" id="PS50113"/>
    </source>
</evidence>
<evidence type="ECO:0000256" key="6">
    <source>
        <dbReference type="ARBA" id="ARBA00022553"/>
    </source>
</evidence>
<dbReference type="AlphaFoldDB" id="A0A918MZK1"/>
<keyword evidence="12 17" id="KW-1133">Transmembrane helix</keyword>
<feature type="domain" description="PAS" evidence="20">
    <location>
        <begin position="266"/>
        <end position="320"/>
    </location>
</feature>
<dbReference type="InterPro" id="IPR013655">
    <property type="entry name" value="PAS_fold_3"/>
</dbReference>
<dbReference type="PROSITE" id="PS50109">
    <property type="entry name" value="HIS_KIN"/>
    <property type="match status" value="1"/>
</dbReference>
<evidence type="ECO:0000256" key="10">
    <source>
        <dbReference type="ARBA" id="ARBA00022777"/>
    </source>
</evidence>
<organism evidence="24 25">
    <name type="scientific">Alteromonas halophila</name>
    <dbReference type="NCBI Taxonomy" id="516698"/>
    <lineage>
        <taxon>Bacteria</taxon>
        <taxon>Pseudomonadati</taxon>
        <taxon>Pseudomonadota</taxon>
        <taxon>Gammaproteobacteria</taxon>
        <taxon>Alteromonadales</taxon>
        <taxon>Alteromonadaceae</taxon>
        <taxon>Alteromonas/Salinimonas group</taxon>
        <taxon>Alteromonas</taxon>
    </lineage>
</organism>
<dbReference type="SUPFAM" id="SSF47226">
    <property type="entry name" value="Histidine-containing phosphotransfer domain, HPT domain"/>
    <property type="match status" value="1"/>
</dbReference>
<feature type="domain" description="Response regulatory" evidence="19">
    <location>
        <begin position="777"/>
        <end position="896"/>
    </location>
</feature>
<dbReference type="PRINTS" id="PR00344">
    <property type="entry name" value="BCTRLSENSOR"/>
</dbReference>
<dbReference type="FunFam" id="3.30.565.10:FF:000010">
    <property type="entry name" value="Sensor histidine kinase RcsC"/>
    <property type="match status" value="1"/>
</dbReference>
<dbReference type="PROSITE" id="PS50924">
    <property type="entry name" value="MHYT"/>
    <property type="match status" value="1"/>
</dbReference>
<comment type="subcellular location">
    <subcellularLocation>
        <location evidence="2">Cell inner membrane</location>
        <topology evidence="2">Multi-pass membrane protein</topology>
    </subcellularLocation>
</comment>
<reference evidence="24" key="1">
    <citation type="journal article" date="2014" name="Int. J. Syst. Evol. Microbiol.">
        <title>Complete genome sequence of Corynebacterium casei LMG S-19264T (=DSM 44701T), isolated from a smear-ripened cheese.</title>
        <authorList>
            <consortium name="US DOE Joint Genome Institute (JGI-PGF)"/>
            <person name="Walter F."/>
            <person name="Albersmeier A."/>
            <person name="Kalinowski J."/>
            <person name="Ruckert C."/>
        </authorList>
    </citation>
    <scope>NUCLEOTIDE SEQUENCE</scope>
    <source>
        <strain evidence="24">KCTC 22164</strain>
    </source>
</reference>
<proteinExistence type="predicted"/>
<feature type="transmembrane region" description="Helical" evidence="17">
    <location>
        <begin position="228"/>
        <end position="254"/>
    </location>
</feature>
<dbReference type="GO" id="GO:0005886">
    <property type="term" value="C:plasma membrane"/>
    <property type="evidence" value="ECO:0007669"/>
    <property type="project" value="UniProtKB-SubCell"/>
</dbReference>
<dbReference type="InterPro" id="IPR003661">
    <property type="entry name" value="HisK_dim/P_dom"/>
</dbReference>
<dbReference type="InterPro" id="IPR001789">
    <property type="entry name" value="Sig_transdc_resp-reg_receiver"/>
</dbReference>
<dbReference type="Pfam" id="PF02518">
    <property type="entry name" value="HATPase_c"/>
    <property type="match status" value="1"/>
</dbReference>
<evidence type="ECO:0000256" key="2">
    <source>
        <dbReference type="ARBA" id="ARBA00004429"/>
    </source>
</evidence>
<feature type="modified residue" description="Phosphohistidine" evidence="15">
    <location>
        <position position="969"/>
    </location>
</feature>
<dbReference type="InterPro" id="IPR004358">
    <property type="entry name" value="Sig_transdc_His_kin-like_C"/>
</dbReference>
<evidence type="ECO:0000256" key="5">
    <source>
        <dbReference type="ARBA" id="ARBA00022519"/>
    </source>
</evidence>
<name>A0A918MZK1_9ALTE</name>
<dbReference type="Gene3D" id="1.10.287.130">
    <property type="match status" value="1"/>
</dbReference>
<dbReference type="Gene3D" id="3.30.565.10">
    <property type="entry name" value="Histidine kinase-like ATPase, C-terminal domain"/>
    <property type="match status" value="1"/>
</dbReference>
<dbReference type="GO" id="GO:0005524">
    <property type="term" value="F:ATP binding"/>
    <property type="evidence" value="ECO:0007669"/>
    <property type="project" value="UniProtKB-KW"/>
</dbReference>
<dbReference type="InterPro" id="IPR003594">
    <property type="entry name" value="HATPase_dom"/>
</dbReference>
<dbReference type="SMART" id="SM00091">
    <property type="entry name" value="PAS"/>
    <property type="match status" value="2"/>
</dbReference>
<evidence type="ECO:0000256" key="13">
    <source>
        <dbReference type="ARBA" id="ARBA00023012"/>
    </source>
</evidence>
<dbReference type="InterPro" id="IPR036890">
    <property type="entry name" value="HATPase_C_sf"/>
</dbReference>
<evidence type="ECO:0000256" key="17">
    <source>
        <dbReference type="PROSITE-ProRule" id="PRU00244"/>
    </source>
</evidence>
<dbReference type="PANTHER" id="PTHR43047:SF72">
    <property type="entry name" value="OSMOSENSING HISTIDINE PROTEIN KINASE SLN1"/>
    <property type="match status" value="1"/>
</dbReference>
<feature type="transmembrane region" description="Helical" evidence="17">
    <location>
        <begin position="121"/>
        <end position="139"/>
    </location>
</feature>
<evidence type="ECO:0000256" key="3">
    <source>
        <dbReference type="ARBA" id="ARBA00012438"/>
    </source>
</evidence>
<dbReference type="Pfam" id="PF00512">
    <property type="entry name" value="HisKA"/>
    <property type="match status" value="1"/>
</dbReference>
<feature type="domain" description="PAC" evidence="21">
    <location>
        <begin position="472"/>
        <end position="524"/>
    </location>
</feature>
<feature type="transmembrane region" description="Helical" evidence="17">
    <location>
        <begin position="88"/>
        <end position="109"/>
    </location>
</feature>
<evidence type="ECO:0000256" key="15">
    <source>
        <dbReference type="PROSITE-ProRule" id="PRU00110"/>
    </source>
</evidence>
<dbReference type="SUPFAM" id="SSF52172">
    <property type="entry name" value="CheY-like"/>
    <property type="match status" value="1"/>
</dbReference>
<evidence type="ECO:0000313" key="24">
    <source>
        <dbReference type="EMBL" id="GGW89458.1"/>
    </source>
</evidence>
<dbReference type="InterPro" id="IPR036097">
    <property type="entry name" value="HisK_dim/P_sf"/>
</dbReference>
<evidence type="ECO:0000259" key="19">
    <source>
        <dbReference type="PROSITE" id="PS50110"/>
    </source>
</evidence>
<dbReference type="Gene3D" id="3.40.50.2300">
    <property type="match status" value="1"/>
</dbReference>
<evidence type="ECO:0000259" key="20">
    <source>
        <dbReference type="PROSITE" id="PS50112"/>
    </source>
</evidence>
<comment type="caution">
    <text evidence="24">The sequence shown here is derived from an EMBL/GenBank/DDBJ whole genome shotgun (WGS) entry which is preliminary data.</text>
</comment>
<dbReference type="PROSITE" id="PS50112">
    <property type="entry name" value="PAS"/>
    <property type="match status" value="1"/>
</dbReference>
<dbReference type="PANTHER" id="PTHR43047">
    <property type="entry name" value="TWO-COMPONENT HISTIDINE PROTEIN KINASE"/>
    <property type="match status" value="1"/>
</dbReference>
<evidence type="ECO:0000256" key="16">
    <source>
        <dbReference type="PROSITE-ProRule" id="PRU00169"/>
    </source>
</evidence>
<comment type="catalytic activity">
    <reaction evidence="1">
        <text>ATP + protein L-histidine = ADP + protein N-phospho-L-histidine.</text>
        <dbReference type="EC" id="2.7.13.3"/>
    </reaction>
</comment>
<evidence type="ECO:0000256" key="14">
    <source>
        <dbReference type="ARBA" id="ARBA00023136"/>
    </source>
</evidence>
<evidence type="ECO:0000256" key="9">
    <source>
        <dbReference type="ARBA" id="ARBA00022741"/>
    </source>
</evidence>
<dbReference type="Pfam" id="PF03707">
    <property type="entry name" value="MHYT"/>
    <property type="match status" value="3"/>
</dbReference>
<feature type="transmembrane region" description="Helical" evidence="17">
    <location>
        <begin position="57"/>
        <end position="82"/>
    </location>
</feature>
<dbReference type="GO" id="GO:0000155">
    <property type="term" value="F:phosphorelay sensor kinase activity"/>
    <property type="evidence" value="ECO:0007669"/>
    <property type="project" value="InterPro"/>
</dbReference>
<dbReference type="Pfam" id="PF08447">
    <property type="entry name" value="PAS_3"/>
    <property type="match status" value="1"/>
</dbReference>
<feature type="transmembrane region" description="Helical" evidence="17">
    <location>
        <begin position="151"/>
        <end position="175"/>
    </location>
</feature>
<dbReference type="SUPFAM" id="SSF55785">
    <property type="entry name" value="PYP-like sensor domain (PAS domain)"/>
    <property type="match status" value="2"/>
</dbReference>
<gene>
    <name evidence="24" type="ORF">GCM10007391_24660</name>
</gene>
<evidence type="ECO:0000259" key="18">
    <source>
        <dbReference type="PROSITE" id="PS50109"/>
    </source>
</evidence>
<dbReference type="CDD" id="cd00130">
    <property type="entry name" value="PAS"/>
    <property type="match status" value="2"/>
</dbReference>
<sequence>MLSDYFNIPDTAVLMTGNFDPFLVSLSLIIAIFASFMGFNVASLASTTPSLVRKRTLLTAGGLALGGGIWSMHFLGMLAFALCTPVTYDFGITALSALPGIAAAWVALYQLTKARPSGLDIFFSGILVGAGIGTMHYTGMAAMEMAPLLRYSIPLFLLSIVVAVVLAMIALWIKFGLASLGRASARQINLVASIVMGLAIAGMHYTGMAAARFVKPPGLELSAQPAEISAYLAIGVAAFTVIIIAMVLGVTLLFKYKDMTQRAMESEQTQRAIMDTAVDGVITVNNRAKIVSANPAVASILGYTSQELIGMSVLSIIPEERHHIYSKAFFSRSSDSAFKEVVGTSRDVEVINKAGVHIPVRVGVGYSAAGKEPLFVVFIADIRQRIEMERAIRESEAKFRAFISNIPGIAYRCLNEEGWPMVFISDATEAITGYPASDFCLPDPTVSFEDLFHPEDVALIEQAARAKSGNSFTLEYRIIDRQKNVRWIREYGTYAKDEQGDIQWLDGFMMDISERRDMEEELKEAKDRAENAAAARSTFLANMSHEIRTPMNAIIGFSDLLLAEAQPPQTKEHLNTINRSARSLLHLLNDILDSAKLEKGKLDLEYRDFVLSNEVDMVISTFWLEAKRKGIDLEMALDASLAQAYRGVPERIRQVLNNLIGNAVKFTSEGKVFVHVYPDGNDVVFDVNDTGIGMTSEQSAKVFDAFSQADASMSRKFGGTGLGTTISKQLVELMGGEIYCSSEIGEGSTFSFRLPLKVTEAPQEEEQTTIVSLPPMTILVVDDIEQNVQLLKILLTRHGHTVITASDGVEALKEMRQSDAELVLMDLQMPTMDGLEAARHRREYEAQHNLPALPIIALTASVLMQDRQAAEDAGMEGFANKPVDFALLTREIARVLELDVSMLAQQEADVSGETGACQHIDEEKGALLWGSKQMYQQEVARFIQQTGKLNELKAAFANSDTETIRVLSHGLKGVSGNLCLPALMRVLRRIESEADNGEVVSSRLDEISHAITHIKEYIEADDQDNAKTEQQTDRKQLTAMLLALQKSVRDNRLDDDIIATLADVQAGAYSQQVSAIIMDIDDFEFERATAKLEALLNELATSQD</sequence>
<keyword evidence="9" id="KW-0547">Nucleotide-binding</keyword>
<evidence type="ECO:0000256" key="12">
    <source>
        <dbReference type="ARBA" id="ARBA00022989"/>
    </source>
</evidence>
<feature type="transmembrane region" description="Helical" evidence="17">
    <location>
        <begin position="22"/>
        <end position="45"/>
    </location>
</feature>
<dbReference type="InterPro" id="IPR035965">
    <property type="entry name" value="PAS-like_dom_sf"/>
</dbReference>
<keyword evidence="25" id="KW-1185">Reference proteome</keyword>
<dbReference type="PROSITE" id="PS50113">
    <property type="entry name" value="PAC"/>
    <property type="match status" value="1"/>
</dbReference>
<dbReference type="SMART" id="SM00387">
    <property type="entry name" value="HATPase_c"/>
    <property type="match status" value="1"/>
</dbReference>
<keyword evidence="5" id="KW-0997">Cell inner membrane</keyword>
<dbReference type="InterPro" id="IPR000014">
    <property type="entry name" value="PAS"/>
</dbReference>
<evidence type="ECO:0000259" key="23">
    <source>
        <dbReference type="PROSITE" id="PS50924"/>
    </source>
</evidence>
<dbReference type="CDD" id="cd00082">
    <property type="entry name" value="HisKA"/>
    <property type="match status" value="1"/>
</dbReference>
<dbReference type="InterPro" id="IPR008207">
    <property type="entry name" value="Sig_transdc_His_kin_Hpt_dom"/>
</dbReference>
<dbReference type="Pfam" id="PF00989">
    <property type="entry name" value="PAS"/>
    <property type="match status" value="1"/>
</dbReference>
<keyword evidence="13" id="KW-0902">Two-component regulatory system</keyword>
<dbReference type="PROSITE" id="PS50894">
    <property type="entry name" value="HPT"/>
    <property type="match status" value="1"/>
</dbReference>
<feature type="transmembrane region" description="Helical" evidence="17">
    <location>
        <begin position="187"/>
        <end position="208"/>
    </location>
</feature>
<dbReference type="GO" id="GO:0009927">
    <property type="term" value="F:histidine phosphotransfer kinase activity"/>
    <property type="evidence" value="ECO:0007669"/>
    <property type="project" value="TreeGrafter"/>
</dbReference>
<dbReference type="InterPro" id="IPR005467">
    <property type="entry name" value="His_kinase_dom"/>
</dbReference>
<dbReference type="Pfam" id="PF00072">
    <property type="entry name" value="Response_reg"/>
    <property type="match status" value="1"/>
</dbReference>
<dbReference type="FunFam" id="1.10.287.130:FF:000004">
    <property type="entry name" value="Ethylene receptor 1"/>
    <property type="match status" value="1"/>
</dbReference>
<keyword evidence="14 17" id="KW-0472">Membrane</keyword>
<keyword evidence="10" id="KW-0418">Kinase</keyword>
<dbReference type="EC" id="2.7.13.3" evidence="3"/>
<evidence type="ECO:0000256" key="7">
    <source>
        <dbReference type="ARBA" id="ARBA00022679"/>
    </source>
</evidence>
<evidence type="ECO:0000256" key="8">
    <source>
        <dbReference type="ARBA" id="ARBA00022692"/>
    </source>
</evidence>
<dbReference type="Gene3D" id="3.30.450.20">
    <property type="entry name" value="PAS domain"/>
    <property type="match status" value="2"/>
</dbReference>